<keyword evidence="1" id="KW-0812">Transmembrane</keyword>
<dbReference type="AlphaFoldDB" id="A0A3B0A3N2"/>
<dbReference type="InterPro" id="IPR036249">
    <property type="entry name" value="Thioredoxin-like_sf"/>
</dbReference>
<dbReference type="Proteomes" id="UP000279968">
    <property type="component" value="Unassembled WGS sequence"/>
</dbReference>
<protein>
    <recommendedName>
        <fullName evidence="4">Thioredoxin domain-containing protein</fullName>
    </recommendedName>
</protein>
<keyword evidence="3" id="KW-1185">Reference proteome</keyword>
<evidence type="ECO:0008006" key="4">
    <source>
        <dbReference type="Google" id="ProtNLM"/>
    </source>
</evidence>
<comment type="caution">
    <text evidence="2">The sequence shown here is derived from an EMBL/GenBank/DDBJ whole genome shotgun (WGS) entry which is preliminary data.</text>
</comment>
<evidence type="ECO:0000313" key="3">
    <source>
        <dbReference type="Proteomes" id="UP000279968"/>
    </source>
</evidence>
<dbReference type="RefSeq" id="WP_120779453.1">
    <property type="nucleotide sequence ID" value="NZ_JBHLUP010000002.1"/>
</dbReference>
<proteinExistence type="predicted"/>
<dbReference type="OrthoDB" id="128449at2"/>
<keyword evidence="1" id="KW-1133">Transmembrane helix</keyword>
<sequence>MSLTAAAVLITAVIGLLNLVLTLAMVRRLRDHETRLAGLEPRHSASLGSRIGAFSATSTRGVPLNAESLSARATIGVFAPGCEPCHRQLPDFVAYARQLDNPVAVVLTGGGDHAELVARLEEACHVVLEPLGGPVSTALQVVATPTLLRVEDGVITAVESVVTKLRASDAVAPA</sequence>
<feature type="transmembrane region" description="Helical" evidence="1">
    <location>
        <begin position="6"/>
        <end position="26"/>
    </location>
</feature>
<gene>
    <name evidence="2" type="ORF">D7193_11215</name>
</gene>
<evidence type="ECO:0000313" key="2">
    <source>
        <dbReference type="EMBL" id="RKN55265.1"/>
    </source>
</evidence>
<evidence type="ECO:0000256" key="1">
    <source>
        <dbReference type="SAM" id="Phobius"/>
    </source>
</evidence>
<organism evidence="2 3">
    <name type="scientific">Micromonospora costi</name>
    <dbReference type="NCBI Taxonomy" id="1530042"/>
    <lineage>
        <taxon>Bacteria</taxon>
        <taxon>Bacillati</taxon>
        <taxon>Actinomycetota</taxon>
        <taxon>Actinomycetes</taxon>
        <taxon>Micromonosporales</taxon>
        <taxon>Micromonosporaceae</taxon>
        <taxon>Micromonospora</taxon>
    </lineage>
</organism>
<accession>A0A3B0A3N2</accession>
<dbReference type="Gene3D" id="3.40.30.10">
    <property type="entry name" value="Glutaredoxin"/>
    <property type="match status" value="1"/>
</dbReference>
<dbReference type="EMBL" id="RBAN01000002">
    <property type="protein sequence ID" value="RKN55265.1"/>
    <property type="molecule type" value="Genomic_DNA"/>
</dbReference>
<reference evidence="2 3" key="1">
    <citation type="journal article" date="2015" name="Int. J. Syst. Evol. Microbiol.">
        <title>Micromonospora costi sp. nov., isolated from a leaf of Costus speciosus.</title>
        <authorList>
            <person name="Thawai C."/>
        </authorList>
    </citation>
    <scope>NUCLEOTIDE SEQUENCE [LARGE SCALE GENOMIC DNA]</scope>
    <source>
        <strain evidence="2 3">CS1-12</strain>
    </source>
</reference>
<name>A0A3B0A3N2_9ACTN</name>
<keyword evidence="1" id="KW-0472">Membrane</keyword>
<dbReference type="SUPFAM" id="SSF52833">
    <property type="entry name" value="Thioredoxin-like"/>
    <property type="match status" value="1"/>
</dbReference>